<dbReference type="Proteomes" id="UP000276301">
    <property type="component" value="Unassembled WGS sequence"/>
</dbReference>
<keyword evidence="5 6" id="KW-0472">Membrane</keyword>
<proteinExistence type="predicted"/>
<dbReference type="InterPro" id="IPR045584">
    <property type="entry name" value="Pilin-like"/>
</dbReference>
<reference evidence="7 8" key="1">
    <citation type="submission" date="2018-10" db="EMBL/GenBank/DDBJ databases">
        <title>Anaerotruncus faecis sp. nov., isolated from human feces.</title>
        <authorList>
            <person name="Wang Y.-J."/>
        </authorList>
    </citation>
    <scope>NUCLEOTIDE SEQUENCE [LARGE SCALE GENOMIC DNA]</scope>
    <source>
        <strain evidence="7 8">22A2-44</strain>
    </source>
</reference>
<organism evidence="7 8">
    <name type="scientific">Anaerotruncus massiliensis</name>
    <name type="common">ex Liu et al. 2021</name>
    <dbReference type="NCBI Taxonomy" id="2321404"/>
    <lineage>
        <taxon>Bacteria</taxon>
        <taxon>Bacillati</taxon>
        <taxon>Bacillota</taxon>
        <taxon>Clostridia</taxon>
        <taxon>Eubacteriales</taxon>
        <taxon>Oscillospiraceae</taxon>
        <taxon>Anaerotruncus</taxon>
    </lineage>
</organism>
<evidence type="ECO:0000313" key="7">
    <source>
        <dbReference type="EMBL" id="RLL08044.1"/>
    </source>
</evidence>
<feature type="transmembrane region" description="Helical" evidence="6">
    <location>
        <begin position="21"/>
        <end position="43"/>
    </location>
</feature>
<comment type="subcellular location">
    <subcellularLocation>
        <location evidence="1">Membrane</location>
        <topology evidence="1">Single-pass membrane protein</topology>
    </subcellularLocation>
</comment>
<dbReference type="PANTHER" id="PTHR30093">
    <property type="entry name" value="GENERAL SECRETION PATHWAY PROTEIN G"/>
    <property type="match status" value="1"/>
</dbReference>
<accession>A0A498CXD2</accession>
<evidence type="ECO:0000256" key="3">
    <source>
        <dbReference type="ARBA" id="ARBA00022692"/>
    </source>
</evidence>
<evidence type="ECO:0000313" key="8">
    <source>
        <dbReference type="Proteomes" id="UP000276301"/>
    </source>
</evidence>
<keyword evidence="8" id="KW-1185">Reference proteome</keyword>
<dbReference type="Pfam" id="PF07963">
    <property type="entry name" value="N_methyl"/>
    <property type="match status" value="1"/>
</dbReference>
<keyword evidence="4 6" id="KW-1133">Transmembrane helix</keyword>
<protein>
    <submittedName>
        <fullName evidence="7">Type II secretion system protein</fullName>
    </submittedName>
</protein>
<evidence type="ECO:0000256" key="4">
    <source>
        <dbReference type="ARBA" id="ARBA00022989"/>
    </source>
</evidence>
<dbReference type="NCBIfam" id="TIGR02532">
    <property type="entry name" value="IV_pilin_GFxxxE"/>
    <property type="match status" value="1"/>
</dbReference>
<keyword evidence="3 6" id="KW-0812">Transmembrane</keyword>
<gene>
    <name evidence="7" type="ORF">D4A47_12740</name>
</gene>
<dbReference type="Gene3D" id="3.30.700.10">
    <property type="entry name" value="Glycoprotein, Type 4 Pilin"/>
    <property type="match status" value="1"/>
</dbReference>
<evidence type="ECO:0000256" key="6">
    <source>
        <dbReference type="SAM" id="Phobius"/>
    </source>
</evidence>
<evidence type="ECO:0000256" key="5">
    <source>
        <dbReference type="ARBA" id="ARBA00023136"/>
    </source>
</evidence>
<name>A0A498CXD2_9FIRM</name>
<dbReference type="PROSITE" id="PS00409">
    <property type="entry name" value="PROKAR_NTER_METHYL"/>
    <property type="match status" value="1"/>
</dbReference>
<dbReference type="GO" id="GO:0016020">
    <property type="term" value="C:membrane"/>
    <property type="evidence" value="ECO:0007669"/>
    <property type="project" value="UniProtKB-SubCell"/>
</dbReference>
<dbReference type="InterPro" id="IPR012902">
    <property type="entry name" value="N_methyl_site"/>
</dbReference>
<dbReference type="SUPFAM" id="SSF54523">
    <property type="entry name" value="Pili subunits"/>
    <property type="match status" value="1"/>
</dbReference>
<dbReference type="PANTHER" id="PTHR30093:SF44">
    <property type="entry name" value="TYPE II SECRETION SYSTEM CORE PROTEIN G"/>
    <property type="match status" value="1"/>
</dbReference>
<dbReference type="AlphaFoldDB" id="A0A498CXD2"/>
<comment type="caution">
    <text evidence="7">The sequence shown here is derived from an EMBL/GenBank/DDBJ whole genome shotgun (WGS) entry which is preliminary data.</text>
</comment>
<evidence type="ECO:0000256" key="1">
    <source>
        <dbReference type="ARBA" id="ARBA00004167"/>
    </source>
</evidence>
<evidence type="ECO:0000256" key="2">
    <source>
        <dbReference type="ARBA" id="ARBA00022481"/>
    </source>
</evidence>
<keyword evidence="2" id="KW-0488">Methylation</keyword>
<dbReference type="EMBL" id="RCHT01000038">
    <property type="protein sequence ID" value="RLL08044.1"/>
    <property type="molecule type" value="Genomic_DNA"/>
</dbReference>
<sequence>MNGRGVADLNKTKNRRRRGFTLIEMIVVIAIIAVLIALVAPLMTRYITNAKELKYEASAKLLYSAGEAYVAEVMLNGYEDCVEKGDNYGTNDLNTKGNGIFLSTESSLSVRNVDLGAYLSRKIDGNWMVGVDNFEVAGVVIMKDGNMYVYPRGFDWEKWFAGRA</sequence>